<evidence type="ECO:0000313" key="4">
    <source>
        <dbReference type="Proteomes" id="UP000179807"/>
    </source>
</evidence>
<dbReference type="Gene3D" id="1.25.10.10">
    <property type="entry name" value="Leucine-rich Repeat Variant"/>
    <property type="match status" value="1"/>
</dbReference>
<organism evidence="3 4">
    <name type="scientific">Tritrichomonas foetus</name>
    <dbReference type="NCBI Taxonomy" id="1144522"/>
    <lineage>
        <taxon>Eukaryota</taxon>
        <taxon>Metamonada</taxon>
        <taxon>Parabasalia</taxon>
        <taxon>Tritrichomonadida</taxon>
        <taxon>Tritrichomonadidae</taxon>
        <taxon>Tritrichomonas</taxon>
    </lineage>
</organism>
<dbReference type="GeneID" id="94827714"/>
<keyword evidence="4" id="KW-1185">Reference proteome</keyword>
<keyword evidence="1" id="KW-0812">Transmembrane</keyword>
<protein>
    <submittedName>
        <fullName evidence="3">Uncharacterized protein</fullName>
    </submittedName>
</protein>
<comment type="caution">
    <text evidence="3">The sequence shown here is derived from an EMBL/GenBank/DDBJ whole genome shotgun (WGS) entry which is preliminary data.</text>
</comment>
<accession>A0A1J4K0V8</accession>
<dbReference type="RefSeq" id="XP_068357552.1">
    <property type="nucleotide sequence ID" value="XM_068493010.1"/>
</dbReference>
<evidence type="ECO:0000313" key="3">
    <source>
        <dbReference type="EMBL" id="OHT04416.1"/>
    </source>
</evidence>
<keyword evidence="1" id="KW-1133">Transmembrane helix</keyword>
<feature type="chain" id="PRO_5012656085" evidence="2">
    <location>
        <begin position="25"/>
        <end position="147"/>
    </location>
</feature>
<gene>
    <name evidence="3" type="ORF">TRFO_06297</name>
</gene>
<evidence type="ECO:0000256" key="2">
    <source>
        <dbReference type="SAM" id="SignalP"/>
    </source>
</evidence>
<feature type="signal peptide" evidence="2">
    <location>
        <begin position="1"/>
        <end position="24"/>
    </location>
</feature>
<keyword evidence="1" id="KW-0472">Membrane</keyword>
<keyword evidence="2" id="KW-0732">Signal</keyword>
<dbReference type="VEuPathDB" id="TrichDB:TRFO_06297"/>
<dbReference type="InterPro" id="IPR011989">
    <property type="entry name" value="ARM-like"/>
</dbReference>
<sequence>MRYDFDSLFTSMLSILFFLQRIQIDVTQYEDTDFAFFFFESILHSYVVCVEIANGNKRLILMNIKQIFNAVELMSKYSAITQRSYDLFLKLLDDLVNYCGYSFCKTLEENPIIYQVFSLIKNLPDDDLLRKSSIVEGKIALCLQKMH</sequence>
<dbReference type="AlphaFoldDB" id="A0A1J4K0V8"/>
<reference evidence="3" key="1">
    <citation type="submission" date="2016-10" db="EMBL/GenBank/DDBJ databases">
        <authorList>
            <person name="Benchimol M."/>
            <person name="Almeida L.G."/>
            <person name="Vasconcelos A.T."/>
            <person name="Perreira-Neves A."/>
            <person name="Rosa I.A."/>
            <person name="Tasca T."/>
            <person name="Bogo M.R."/>
            <person name="de Souza W."/>
        </authorList>
    </citation>
    <scope>NUCLEOTIDE SEQUENCE [LARGE SCALE GENOMIC DNA]</scope>
    <source>
        <strain evidence="3">K</strain>
    </source>
</reference>
<dbReference type="Proteomes" id="UP000179807">
    <property type="component" value="Unassembled WGS sequence"/>
</dbReference>
<dbReference type="EMBL" id="MLAK01000793">
    <property type="protein sequence ID" value="OHT04416.1"/>
    <property type="molecule type" value="Genomic_DNA"/>
</dbReference>
<proteinExistence type="predicted"/>
<evidence type="ECO:0000256" key="1">
    <source>
        <dbReference type="SAM" id="Phobius"/>
    </source>
</evidence>
<feature type="transmembrane region" description="Helical" evidence="1">
    <location>
        <begin position="34"/>
        <end position="53"/>
    </location>
</feature>
<name>A0A1J4K0V8_9EUKA</name>